<dbReference type="Proteomes" id="UP000178911">
    <property type="component" value="Unassembled WGS sequence"/>
</dbReference>
<reference evidence="1 2" key="1">
    <citation type="journal article" date="2016" name="Nat. Commun.">
        <title>Thousands of microbial genomes shed light on interconnected biogeochemical processes in an aquifer system.</title>
        <authorList>
            <person name="Anantharaman K."/>
            <person name="Brown C.T."/>
            <person name="Hug L.A."/>
            <person name="Sharon I."/>
            <person name="Castelle C.J."/>
            <person name="Probst A.J."/>
            <person name="Thomas B.C."/>
            <person name="Singh A."/>
            <person name="Wilkins M.J."/>
            <person name="Karaoz U."/>
            <person name="Brodie E.L."/>
            <person name="Williams K.H."/>
            <person name="Hubbard S.S."/>
            <person name="Banfield J.F."/>
        </authorList>
    </citation>
    <scope>NUCLEOTIDE SEQUENCE [LARGE SCALE GENOMIC DNA]</scope>
</reference>
<protein>
    <recommendedName>
        <fullName evidence="3">Serine protease</fullName>
    </recommendedName>
</protein>
<dbReference type="InterPro" id="IPR043504">
    <property type="entry name" value="Peptidase_S1_PA_chymotrypsin"/>
</dbReference>
<dbReference type="AlphaFoldDB" id="A0A1F8GER9"/>
<dbReference type="STRING" id="1802695.A3A13_01900"/>
<name>A0A1F8GER9_9BACT</name>
<proteinExistence type="predicted"/>
<dbReference type="InterPro" id="IPR009003">
    <property type="entry name" value="Peptidase_S1_PA"/>
</dbReference>
<dbReference type="Gene3D" id="2.40.10.10">
    <property type="entry name" value="Trypsin-like serine proteases"/>
    <property type="match status" value="2"/>
</dbReference>
<comment type="caution">
    <text evidence="1">The sequence shown here is derived from an EMBL/GenBank/DDBJ whole genome shotgun (WGS) entry which is preliminary data.</text>
</comment>
<sequence>MKKVLIFLVLLVGCGPPKDHLTDYQKTGTYPVSGECKEPVAAVVIERNGRFDVAASMGSASLVGHRSKDLGIFTTADHMIELDIEYKLFFCGKVYKAQRIIDAGVTDIGFLRIVDDFNPADFPEPYPVGDMPKVGEDVFARGIHMHRESLQKDKVIHRITEMYYGIKETETVNGKLETKEFVYDNLPAKVLSEDALIAFMERPDINAESLEYMTKNHPTLMKTRDDHKISFGGLSGGPTVNARGEVVGVNVVEFGNEGDYIWDENGITYRPRVTLAILTSDNIKRALNGLNMDSR</sequence>
<evidence type="ECO:0000313" key="1">
    <source>
        <dbReference type="EMBL" id="OGN23781.1"/>
    </source>
</evidence>
<organism evidence="1 2">
    <name type="scientific">Candidatus Yanofskybacteria bacterium RIFCSPLOWO2_01_FULL_43_22</name>
    <dbReference type="NCBI Taxonomy" id="1802695"/>
    <lineage>
        <taxon>Bacteria</taxon>
        <taxon>Candidatus Yanofskyibacteriota</taxon>
    </lineage>
</organism>
<evidence type="ECO:0008006" key="3">
    <source>
        <dbReference type="Google" id="ProtNLM"/>
    </source>
</evidence>
<evidence type="ECO:0000313" key="2">
    <source>
        <dbReference type="Proteomes" id="UP000178911"/>
    </source>
</evidence>
<dbReference type="SUPFAM" id="SSF50494">
    <property type="entry name" value="Trypsin-like serine proteases"/>
    <property type="match status" value="1"/>
</dbReference>
<accession>A0A1F8GER9</accession>
<dbReference type="EMBL" id="MGKJ01000015">
    <property type="protein sequence ID" value="OGN23781.1"/>
    <property type="molecule type" value="Genomic_DNA"/>
</dbReference>
<gene>
    <name evidence="1" type="ORF">A3A13_01900</name>
</gene>